<dbReference type="SUPFAM" id="SSF53335">
    <property type="entry name" value="S-adenosyl-L-methionine-dependent methyltransferases"/>
    <property type="match status" value="1"/>
</dbReference>
<dbReference type="InterPro" id="IPR029063">
    <property type="entry name" value="SAM-dependent_MTases_sf"/>
</dbReference>
<reference evidence="2 3" key="1">
    <citation type="submission" date="2020-09" db="EMBL/GenBank/DDBJ databases">
        <title>Parvimonas S3374 sp. nov.</title>
        <authorList>
            <person name="Buhl M."/>
        </authorList>
    </citation>
    <scope>NUCLEOTIDE SEQUENCE [LARGE SCALE GENOMIC DNA]</scope>
    <source>
        <strain evidence="2 3">S3374</strain>
    </source>
</reference>
<organism evidence="2 3">
    <name type="scientific">Parvimonas parva</name>
    <dbReference type="NCBI Taxonomy" id="2769485"/>
    <lineage>
        <taxon>Bacteria</taxon>
        <taxon>Bacillati</taxon>
        <taxon>Bacillota</taxon>
        <taxon>Tissierellia</taxon>
        <taxon>Tissierellales</taxon>
        <taxon>Peptoniphilaceae</taxon>
        <taxon>Parvimonas</taxon>
    </lineage>
</organism>
<accession>A0ABS1CAE6</accession>
<evidence type="ECO:0000256" key="1">
    <source>
        <dbReference type="SAM" id="Coils"/>
    </source>
</evidence>
<proteinExistence type="predicted"/>
<dbReference type="EMBL" id="JACVDA010000023">
    <property type="protein sequence ID" value="MBK1469077.1"/>
    <property type="molecule type" value="Genomic_DNA"/>
</dbReference>
<dbReference type="PANTHER" id="PTHR38451:SF1">
    <property type="entry name" value="TRNA (ADENINE(22)-N(1))-METHYLTRANSFERASE"/>
    <property type="match status" value="1"/>
</dbReference>
<dbReference type="InterPro" id="IPR006901">
    <property type="entry name" value="TrmK"/>
</dbReference>
<keyword evidence="1" id="KW-0175">Coiled coil</keyword>
<evidence type="ECO:0000313" key="2">
    <source>
        <dbReference type="EMBL" id="MBK1469077.1"/>
    </source>
</evidence>
<gene>
    <name evidence="2" type="ORF">IBJ83_07155</name>
</gene>
<dbReference type="RefSeq" id="WP_201275931.1">
    <property type="nucleotide sequence ID" value="NZ_JACVDA010000023.1"/>
</dbReference>
<keyword evidence="2" id="KW-0489">Methyltransferase</keyword>
<sequence length="226" mass="26280">MISLRLNEICNLVDKNSIVADIGTDHGIIPMMLSKNCISKKIIATDISKNSLEKLEKKLILNDNITNIETRVSDGLDCLDEFEVDTIIISGMGGILIKEILERNLNIAKSANYLILSPNNSLDVLRKFLYENNFFIEKEKDVFENQKYYQILKVKRGKDFYKNEYEYLYGKLLIKNKSENLKLFLENEIKKYESILEKINIESKDNERILELNDLIDEIRGILSEF</sequence>
<dbReference type="PANTHER" id="PTHR38451">
    <property type="entry name" value="TRNA (ADENINE(22)-N(1))-METHYLTRANSFERASE"/>
    <property type="match status" value="1"/>
</dbReference>
<keyword evidence="3" id="KW-1185">Reference proteome</keyword>
<keyword evidence="2" id="KW-0808">Transferase</keyword>
<dbReference type="Proteomes" id="UP000823123">
    <property type="component" value="Unassembled WGS sequence"/>
</dbReference>
<protein>
    <submittedName>
        <fullName evidence="2">SAM-dependent methyltransferase</fullName>
    </submittedName>
</protein>
<dbReference type="GO" id="GO:0008168">
    <property type="term" value="F:methyltransferase activity"/>
    <property type="evidence" value="ECO:0007669"/>
    <property type="project" value="UniProtKB-KW"/>
</dbReference>
<name>A0ABS1CAE6_9FIRM</name>
<dbReference type="Pfam" id="PF12847">
    <property type="entry name" value="Methyltransf_18"/>
    <property type="match status" value="1"/>
</dbReference>
<dbReference type="PIRSF" id="PIRSF018637">
    <property type="entry name" value="TrmK"/>
    <property type="match status" value="1"/>
</dbReference>
<dbReference type="Gene3D" id="3.40.50.150">
    <property type="entry name" value="Vaccinia Virus protein VP39"/>
    <property type="match status" value="1"/>
</dbReference>
<evidence type="ECO:0000313" key="3">
    <source>
        <dbReference type="Proteomes" id="UP000823123"/>
    </source>
</evidence>
<comment type="caution">
    <text evidence="2">The sequence shown here is derived from an EMBL/GenBank/DDBJ whole genome shotgun (WGS) entry which is preliminary data.</text>
</comment>
<feature type="coiled-coil region" evidence="1">
    <location>
        <begin position="175"/>
        <end position="202"/>
    </location>
</feature>
<dbReference type="GO" id="GO:0032259">
    <property type="term" value="P:methylation"/>
    <property type="evidence" value="ECO:0007669"/>
    <property type="project" value="UniProtKB-KW"/>
</dbReference>